<keyword evidence="2" id="KW-1185">Reference proteome</keyword>
<accession>A0A078KQR9</accession>
<organism evidence="1 2">
    <name type="scientific">[Clostridium] cellulosi</name>
    <dbReference type="NCBI Taxonomy" id="29343"/>
    <lineage>
        <taxon>Bacteria</taxon>
        <taxon>Bacillati</taxon>
        <taxon>Bacillota</taxon>
        <taxon>Clostridia</taxon>
        <taxon>Eubacteriales</taxon>
        <taxon>Oscillospiraceae</taxon>
        <taxon>Oscillospiraceae incertae sedis</taxon>
    </lineage>
</organism>
<name>A0A078KQR9_9FIRM</name>
<dbReference type="KEGG" id="ccel:CCDG5_0322"/>
<dbReference type="AlphaFoldDB" id="A0A078KQR9"/>
<sequence>MIKHLISYIYIIQAEANDDGLSQIQESGDMLNEEAYLYIFRIINHRCGDIF</sequence>
<gene>
    <name evidence="1" type="ORF">CCDG5_0322</name>
</gene>
<evidence type="ECO:0000313" key="2">
    <source>
        <dbReference type="Proteomes" id="UP000032431"/>
    </source>
</evidence>
<proteinExistence type="predicted"/>
<dbReference type="EMBL" id="LM995447">
    <property type="protein sequence ID" value="CDZ23464.1"/>
    <property type="molecule type" value="Genomic_DNA"/>
</dbReference>
<dbReference type="HOGENOM" id="CLU_3097331_0_0_9"/>
<protein>
    <submittedName>
        <fullName evidence="1">Uncharacterized protein</fullName>
    </submittedName>
</protein>
<dbReference type="Proteomes" id="UP000032431">
    <property type="component" value="Chromosome I"/>
</dbReference>
<evidence type="ECO:0000313" key="1">
    <source>
        <dbReference type="EMBL" id="CDZ23464.1"/>
    </source>
</evidence>
<reference evidence="2" key="1">
    <citation type="submission" date="2014-07" db="EMBL/GenBank/DDBJ databases">
        <authorList>
            <person name="Wibberg D."/>
        </authorList>
    </citation>
    <scope>NUCLEOTIDE SEQUENCE [LARGE SCALE GENOMIC DNA]</scope>
    <source>
        <strain evidence="2">DG5</strain>
    </source>
</reference>